<comment type="caution">
    <text evidence="1">The sequence shown here is derived from an EMBL/GenBank/DDBJ whole genome shotgun (WGS) entry which is preliminary data.</text>
</comment>
<dbReference type="EMBL" id="DYWT01000123">
    <property type="protein sequence ID" value="HJF31590.1"/>
    <property type="molecule type" value="Genomic_DNA"/>
</dbReference>
<reference evidence="1" key="1">
    <citation type="journal article" date="2021" name="PeerJ">
        <title>Extensive microbial diversity within the chicken gut microbiome revealed by metagenomics and culture.</title>
        <authorList>
            <person name="Gilroy R."/>
            <person name="Ravi A."/>
            <person name="Getino M."/>
            <person name="Pursley I."/>
            <person name="Horton D.L."/>
            <person name="Alikhan N.F."/>
            <person name="Baker D."/>
            <person name="Gharbi K."/>
            <person name="Hall N."/>
            <person name="Watson M."/>
            <person name="Adriaenssens E.M."/>
            <person name="Foster-Nyarko E."/>
            <person name="Jarju S."/>
            <person name="Secka A."/>
            <person name="Antonio M."/>
            <person name="Oren A."/>
            <person name="Chaudhuri R.R."/>
            <person name="La Ragione R."/>
            <person name="Hildebrand F."/>
            <person name="Pallen M.J."/>
        </authorList>
    </citation>
    <scope>NUCLEOTIDE SEQUENCE</scope>
    <source>
        <strain evidence="1">CHK171-7178</strain>
    </source>
</reference>
<evidence type="ECO:0000313" key="2">
    <source>
        <dbReference type="Proteomes" id="UP000698173"/>
    </source>
</evidence>
<evidence type="ECO:0000313" key="1">
    <source>
        <dbReference type="EMBL" id="HJF31590.1"/>
    </source>
</evidence>
<proteinExistence type="predicted"/>
<sequence>MRIETAGDWLRNKGLSNTDIDFVETILTFTSTAKERNNKLDEINKTLKMTFPEKDAKVHPNLTFSQFDKILRDNGIVIDLTEMLIRYKEQGLCVGLCIQLLKVSCTVNEPNYKEST</sequence>
<organism evidence="1 2">
    <name type="scientific">Sporosarcina psychrophila</name>
    <name type="common">Bacillus psychrophilus</name>
    <dbReference type="NCBI Taxonomy" id="1476"/>
    <lineage>
        <taxon>Bacteria</taxon>
        <taxon>Bacillati</taxon>
        <taxon>Bacillota</taxon>
        <taxon>Bacilli</taxon>
        <taxon>Bacillales</taxon>
        <taxon>Caryophanaceae</taxon>
        <taxon>Sporosarcina</taxon>
    </lineage>
</organism>
<dbReference type="AlphaFoldDB" id="A0A921FXS5"/>
<accession>A0A921FXS5</accession>
<name>A0A921FXS5_SPOPS</name>
<dbReference type="Proteomes" id="UP000698173">
    <property type="component" value="Unassembled WGS sequence"/>
</dbReference>
<gene>
    <name evidence="1" type="ORF">K8V56_07400</name>
</gene>
<protein>
    <submittedName>
        <fullName evidence="1">Uncharacterized protein</fullName>
    </submittedName>
</protein>
<reference evidence="1" key="2">
    <citation type="submission" date="2021-09" db="EMBL/GenBank/DDBJ databases">
        <authorList>
            <person name="Gilroy R."/>
        </authorList>
    </citation>
    <scope>NUCLEOTIDE SEQUENCE</scope>
    <source>
        <strain evidence="1">CHK171-7178</strain>
    </source>
</reference>